<keyword evidence="9" id="KW-1133">Transmembrane helix</keyword>
<dbReference type="InterPro" id="IPR004866">
    <property type="entry name" value="CHB/HEX_N_dom"/>
</dbReference>
<evidence type="ECO:0000313" key="11">
    <source>
        <dbReference type="EMBL" id="CAL1537617.1"/>
    </source>
</evidence>
<dbReference type="AlphaFoldDB" id="A0AAV2HU62"/>
<reference evidence="11 12" key="1">
    <citation type="submission" date="2024-04" db="EMBL/GenBank/DDBJ databases">
        <authorList>
            <consortium name="Genoscope - CEA"/>
            <person name="William W."/>
        </authorList>
    </citation>
    <scope>NUCLEOTIDE SEQUENCE [LARGE SCALE GENOMIC DNA]</scope>
</reference>
<dbReference type="InterPro" id="IPR014756">
    <property type="entry name" value="Ig_E-set"/>
</dbReference>
<keyword evidence="12" id="KW-1185">Reference proteome</keyword>
<evidence type="ECO:0000256" key="9">
    <source>
        <dbReference type="SAM" id="Phobius"/>
    </source>
</evidence>
<evidence type="ECO:0000256" key="3">
    <source>
        <dbReference type="ARBA" id="ARBA00012663"/>
    </source>
</evidence>
<dbReference type="GO" id="GO:0005975">
    <property type="term" value="P:carbohydrate metabolic process"/>
    <property type="evidence" value="ECO:0007669"/>
    <property type="project" value="InterPro"/>
</dbReference>
<comment type="caution">
    <text evidence="11">The sequence shown here is derived from an EMBL/GenBank/DDBJ whole genome shotgun (WGS) entry which is preliminary data.</text>
</comment>
<evidence type="ECO:0000256" key="8">
    <source>
        <dbReference type="PIRSR" id="PIRSR625705-1"/>
    </source>
</evidence>
<organism evidence="11 12">
    <name type="scientific">Lymnaea stagnalis</name>
    <name type="common">Great pond snail</name>
    <name type="synonym">Helix stagnalis</name>
    <dbReference type="NCBI Taxonomy" id="6523"/>
    <lineage>
        <taxon>Eukaryota</taxon>
        <taxon>Metazoa</taxon>
        <taxon>Spiralia</taxon>
        <taxon>Lophotrochozoa</taxon>
        <taxon>Mollusca</taxon>
        <taxon>Gastropoda</taxon>
        <taxon>Heterobranchia</taxon>
        <taxon>Euthyneura</taxon>
        <taxon>Panpulmonata</taxon>
        <taxon>Hygrophila</taxon>
        <taxon>Lymnaeoidea</taxon>
        <taxon>Lymnaeidae</taxon>
        <taxon>Lymnaea</taxon>
    </lineage>
</organism>
<dbReference type="GO" id="GO:0004563">
    <property type="term" value="F:beta-N-acetylhexosaminidase activity"/>
    <property type="evidence" value="ECO:0007669"/>
    <property type="project" value="UniProtKB-EC"/>
</dbReference>
<evidence type="ECO:0000256" key="5">
    <source>
        <dbReference type="ARBA" id="ARBA00023295"/>
    </source>
</evidence>
<evidence type="ECO:0000256" key="6">
    <source>
        <dbReference type="ARBA" id="ARBA00030512"/>
    </source>
</evidence>
<dbReference type="SUPFAM" id="SSF51445">
    <property type="entry name" value="(Trans)glycosidases"/>
    <property type="match status" value="1"/>
</dbReference>
<gene>
    <name evidence="11" type="ORF">GSLYS_00011520001</name>
</gene>
<evidence type="ECO:0000256" key="7">
    <source>
        <dbReference type="ARBA" id="ARBA00033000"/>
    </source>
</evidence>
<keyword evidence="5" id="KW-0326">Glycosidase</keyword>
<dbReference type="InterPro" id="IPR012291">
    <property type="entry name" value="CBM2_carb-bd_dom_sf"/>
</dbReference>
<evidence type="ECO:0000313" key="12">
    <source>
        <dbReference type="Proteomes" id="UP001497497"/>
    </source>
</evidence>
<dbReference type="Gene3D" id="3.30.379.10">
    <property type="entry name" value="Chitobiase/beta-hexosaminidase domain 2-like"/>
    <property type="match status" value="1"/>
</dbReference>
<evidence type="ECO:0000256" key="4">
    <source>
        <dbReference type="ARBA" id="ARBA00022801"/>
    </source>
</evidence>
<dbReference type="GO" id="GO:0030203">
    <property type="term" value="P:glycosaminoglycan metabolic process"/>
    <property type="evidence" value="ECO:0007669"/>
    <property type="project" value="TreeGrafter"/>
</dbReference>
<feature type="domain" description="Chitobiase/beta-hexosaminidases N-terminal" evidence="10">
    <location>
        <begin position="101"/>
        <end position="265"/>
    </location>
</feature>
<dbReference type="Proteomes" id="UP001497497">
    <property type="component" value="Unassembled WGS sequence"/>
</dbReference>
<dbReference type="SUPFAM" id="SSF49384">
    <property type="entry name" value="Carbohydrate-binding domain"/>
    <property type="match status" value="1"/>
</dbReference>
<dbReference type="InterPro" id="IPR015883">
    <property type="entry name" value="Glyco_hydro_20_cat"/>
</dbReference>
<protein>
    <recommendedName>
        <fullName evidence="3">beta-N-acetylhexosaminidase</fullName>
        <ecNumber evidence="3">3.2.1.52</ecNumber>
    </recommendedName>
    <alternativeName>
        <fullName evidence="6">Beta-N-acetylhexosaminidase</fullName>
    </alternativeName>
    <alternativeName>
        <fullName evidence="7">N-acetyl-beta-glucosaminidase</fullName>
    </alternativeName>
</protein>
<dbReference type="InterPro" id="IPR013783">
    <property type="entry name" value="Ig-like_fold"/>
</dbReference>
<dbReference type="Pfam" id="PF00728">
    <property type="entry name" value="Glyco_hydro_20"/>
    <property type="match status" value="1"/>
</dbReference>
<dbReference type="PRINTS" id="PR00738">
    <property type="entry name" value="GLHYDRLASE20"/>
</dbReference>
<sequence length="938" mass="107226">MARMFLRWKVGRGSRVGICLLIFIIAVVTIMEFNWFGDRFMIPNSKISNQKRHTAFFKHPWATASYSLMKNSRKTASYFIHQTSPGLTGGFSQADVDHFAKMIDLRYTVIANGPEDSVHRDFVYEAEVTLTNNGNTEFPGLGWQIFFNQLLTLEPEHYPYNDGLEKKQYGVILYHWNGHLYSIAPTLDFGSIPPSQSKSIRIFTTCCNLAVTDTFPNWYIVFPGFKPRTIASTSGDPFKFAYRIHSPKTWRKYNYEKVNPPLPEDRFYSFSVDDLGRAPIPVLPTPLVISTYKPLSTINVRQEPWVVVTDTLLWGEGNMLSEIWNLRHLKDIPSEYFIRFIEEDIKVQFKGQAVIIEESYYLSVNPASKTIIIKASGKAGGFNAMQTLLSLADKDGNIPETIILDGPRFRYRGFMLDIARNFQDKNTIKRYLDLMAMYKLNKFHLHLTDDEGWRLEIPGLVELTKIGAQRCHDLTEKKCIIPALGSGPYHKNVGSGYLTQDDYRDILHHAKARHIEVIPEIDLPGHAHAAIKAMEARFMKYYKTNMTEATKYLLSDLKDQSVYKSVQGYKDGVVNPCLQSTYTFIRKVMETIYNLHHDIQTLKIFHFGGDEVPKNTWTQSPICNGLNLTGVMDKRKAIKEIFITQVSDMAAEFNLDVGAWEDGVMDDNERSVSKDLFPRNVYAYAWNNLWQLRQTKRAYVLANNGYKVVLTPATNTYFDHPYEPDPNEPGLIWARRYLQSKQIYGIIPANLYISSDTTADGSPSDMCDDVQACPKLNKKDNLEGIEAVLFGELLRSQNITDYMILPRLLALAERAWHEASWENEKNNEARMKAMNADWTDFANSVGYREFARLDHLGYNYRIPPPGAIIINSTLKTSLGYPGLVIEMSRDGGQTWSTVWSGVTKVELNEDIRLRTKAPSVKRYSRVVSVSNRIGVKSD</sequence>
<dbReference type="GO" id="GO:0030247">
    <property type="term" value="F:polysaccharide binding"/>
    <property type="evidence" value="ECO:0007669"/>
    <property type="project" value="InterPro"/>
</dbReference>
<feature type="active site" description="Proton donor" evidence="8">
    <location>
        <position position="611"/>
    </location>
</feature>
<dbReference type="Pfam" id="PF03173">
    <property type="entry name" value="CHB_HEX"/>
    <property type="match status" value="1"/>
</dbReference>
<dbReference type="InterPro" id="IPR029018">
    <property type="entry name" value="Hex-like_dom2"/>
</dbReference>
<dbReference type="InterPro" id="IPR008965">
    <property type="entry name" value="CBM2/CBM3_carb-bd_dom_sf"/>
</dbReference>
<dbReference type="PANTHER" id="PTHR22600:SF57">
    <property type="entry name" value="BETA-N-ACETYLHEXOSAMINIDASE"/>
    <property type="match status" value="1"/>
</dbReference>
<dbReference type="CDD" id="cd02847">
    <property type="entry name" value="E_set_Chitobiase_C"/>
    <property type="match status" value="1"/>
</dbReference>
<proteinExistence type="inferred from homology"/>
<dbReference type="InterPro" id="IPR025705">
    <property type="entry name" value="Beta_hexosaminidase_sua/sub"/>
</dbReference>
<evidence type="ECO:0000256" key="1">
    <source>
        <dbReference type="ARBA" id="ARBA00001231"/>
    </source>
</evidence>
<dbReference type="Gene3D" id="2.60.40.290">
    <property type="match status" value="1"/>
</dbReference>
<dbReference type="InterPro" id="IPR017853">
    <property type="entry name" value="GH"/>
</dbReference>
<name>A0AAV2HU62_LYMST</name>
<comment type="similarity">
    <text evidence="2">Belongs to the glycosyl hydrolase 20 family.</text>
</comment>
<dbReference type="GO" id="GO:0016020">
    <property type="term" value="C:membrane"/>
    <property type="evidence" value="ECO:0007669"/>
    <property type="project" value="TreeGrafter"/>
</dbReference>
<dbReference type="EMBL" id="CAXITT010000269">
    <property type="protein sequence ID" value="CAL1537617.1"/>
    <property type="molecule type" value="Genomic_DNA"/>
</dbReference>
<dbReference type="SMART" id="SM01081">
    <property type="entry name" value="CHB_HEX"/>
    <property type="match status" value="1"/>
</dbReference>
<feature type="transmembrane region" description="Helical" evidence="9">
    <location>
        <begin position="16"/>
        <end position="36"/>
    </location>
</feature>
<keyword evidence="9" id="KW-0812">Transmembrane</keyword>
<dbReference type="EC" id="3.2.1.52" evidence="3"/>
<dbReference type="SUPFAM" id="SSF55545">
    <property type="entry name" value="beta-N-acetylhexosaminidase-like domain"/>
    <property type="match status" value="1"/>
</dbReference>
<dbReference type="SUPFAM" id="SSF81296">
    <property type="entry name" value="E set domains"/>
    <property type="match status" value="1"/>
</dbReference>
<dbReference type="Pfam" id="PF02838">
    <property type="entry name" value="Glyco_hydro_20b"/>
    <property type="match status" value="1"/>
</dbReference>
<dbReference type="InterPro" id="IPR004867">
    <property type="entry name" value="CHB_C_dom"/>
</dbReference>
<dbReference type="Gene3D" id="3.20.20.80">
    <property type="entry name" value="Glycosidases"/>
    <property type="match status" value="1"/>
</dbReference>
<comment type="catalytic activity">
    <reaction evidence="1">
        <text>Hydrolysis of terminal non-reducing N-acetyl-D-hexosamine residues in N-acetyl-beta-D-hexosaminides.</text>
        <dbReference type="EC" id="3.2.1.52"/>
    </reaction>
</comment>
<evidence type="ECO:0000256" key="2">
    <source>
        <dbReference type="ARBA" id="ARBA00006285"/>
    </source>
</evidence>
<dbReference type="Pfam" id="PF03174">
    <property type="entry name" value="CHB_HEX_C"/>
    <property type="match status" value="1"/>
</dbReference>
<keyword evidence="4" id="KW-0378">Hydrolase</keyword>
<dbReference type="PANTHER" id="PTHR22600">
    <property type="entry name" value="BETA-HEXOSAMINIDASE"/>
    <property type="match status" value="1"/>
</dbReference>
<dbReference type="InterPro" id="IPR015882">
    <property type="entry name" value="HEX_bac_N"/>
</dbReference>
<evidence type="ECO:0000259" key="10">
    <source>
        <dbReference type="SMART" id="SM01081"/>
    </source>
</evidence>
<accession>A0AAV2HU62</accession>
<keyword evidence="9" id="KW-0472">Membrane</keyword>
<dbReference type="Gene3D" id="2.60.40.10">
    <property type="entry name" value="Immunoglobulins"/>
    <property type="match status" value="1"/>
</dbReference>